<evidence type="ECO:0000313" key="3">
    <source>
        <dbReference type="Proteomes" id="UP000254236"/>
    </source>
</evidence>
<dbReference type="RefSeq" id="WP_115412258.1">
    <property type="nucleotide sequence ID" value="NZ_CP031356.1"/>
</dbReference>
<sequence>MANPLVSIAVPVAGIIASIAGRKAASAGWGAVFGEDAPTVKAQKASQKEVAARRKQAKKEGLSAAEIAAIKDPADEQPLWKMMLWATISGVLLQGLRMAAKRGAKAGAERLTTRRPRANRG</sequence>
<dbReference type="InterPro" id="IPR025329">
    <property type="entry name" value="DUF4235"/>
</dbReference>
<keyword evidence="3" id="KW-1185">Reference proteome</keyword>
<dbReference type="EMBL" id="CP031356">
    <property type="protein sequence ID" value="AXK44503.1"/>
    <property type="molecule type" value="Genomic_DNA"/>
</dbReference>
<dbReference type="KEGG" id="bsau:DWV08_01935"/>
<dbReference type="OrthoDB" id="4793592at2"/>
<dbReference type="Pfam" id="PF14019">
    <property type="entry name" value="DUF4235"/>
    <property type="match status" value="1"/>
</dbReference>
<dbReference type="EMBL" id="QSWH01000003">
    <property type="protein sequence ID" value="RRR23115.1"/>
    <property type="molecule type" value="Genomic_DNA"/>
</dbReference>
<dbReference type="Proteomes" id="UP000282185">
    <property type="component" value="Unassembled WGS sequence"/>
</dbReference>
<gene>
    <name evidence="1" type="ORF">DWV08_01935</name>
    <name evidence="2" type="ORF">DXU92_07065</name>
</gene>
<dbReference type="AlphaFoldDB" id="A0A345YKQ1"/>
<proteinExistence type="predicted"/>
<evidence type="ECO:0000313" key="4">
    <source>
        <dbReference type="Proteomes" id="UP000282185"/>
    </source>
</evidence>
<reference evidence="2 4" key="2">
    <citation type="submission" date="2018-08" db="EMBL/GenBank/DDBJ databases">
        <title>Brachybacterium saurashtrense DSM 23186.</title>
        <authorList>
            <person name="Li Y."/>
        </authorList>
    </citation>
    <scope>NUCLEOTIDE SEQUENCE [LARGE SCALE GENOMIC DNA]</scope>
    <source>
        <strain evidence="2 4">DSM 23186</strain>
    </source>
</reference>
<protein>
    <submittedName>
        <fullName evidence="2">DUF4235 domain-containing protein</fullName>
    </submittedName>
</protein>
<reference evidence="1 3" key="1">
    <citation type="submission" date="2018-07" db="EMBL/GenBank/DDBJ databases">
        <title>Brachybacterium saurashtrense DSM 23186 genome sequence.</title>
        <authorList>
            <person name="Guo L."/>
        </authorList>
    </citation>
    <scope>NUCLEOTIDE SEQUENCE [LARGE SCALE GENOMIC DNA]</scope>
    <source>
        <strain evidence="1 3">DSM 23186</strain>
    </source>
</reference>
<evidence type="ECO:0000313" key="2">
    <source>
        <dbReference type="EMBL" id="RRR23115.1"/>
    </source>
</evidence>
<organism evidence="2 4">
    <name type="scientific">Brachybacterium saurashtrense</name>
    <dbReference type="NCBI Taxonomy" id="556288"/>
    <lineage>
        <taxon>Bacteria</taxon>
        <taxon>Bacillati</taxon>
        <taxon>Actinomycetota</taxon>
        <taxon>Actinomycetes</taxon>
        <taxon>Micrococcales</taxon>
        <taxon>Dermabacteraceae</taxon>
        <taxon>Brachybacterium</taxon>
    </lineage>
</organism>
<dbReference type="Proteomes" id="UP000254236">
    <property type="component" value="Chromosome"/>
</dbReference>
<evidence type="ECO:0000313" key="1">
    <source>
        <dbReference type="EMBL" id="AXK44503.1"/>
    </source>
</evidence>
<accession>A0A345YKQ1</accession>
<name>A0A345YKQ1_9MICO</name>